<dbReference type="GO" id="GO:0051287">
    <property type="term" value="F:NAD binding"/>
    <property type="evidence" value="ECO:0007669"/>
    <property type="project" value="InterPro"/>
</dbReference>
<keyword evidence="16" id="KW-1185">Reference proteome</keyword>
<evidence type="ECO:0000256" key="3">
    <source>
        <dbReference type="ARBA" id="ARBA00020059"/>
    </source>
</evidence>
<dbReference type="PANTHER" id="PTHR48105">
    <property type="entry name" value="THIOREDOXIN REDUCTASE 1-RELATED-RELATED"/>
    <property type="match status" value="1"/>
</dbReference>
<keyword evidence="4" id="KW-0285">Flavoprotein</keyword>
<name>A0A1Z9YXN0_9GAMM</name>
<dbReference type="Gene3D" id="3.40.30.80">
    <property type="match status" value="1"/>
</dbReference>
<dbReference type="InterPro" id="IPR012336">
    <property type="entry name" value="Thioredoxin-like_fold"/>
</dbReference>
<dbReference type="CDD" id="cd02974">
    <property type="entry name" value="AhpF_NTD_N"/>
    <property type="match status" value="1"/>
</dbReference>
<dbReference type="Proteomes" id="UP000196536">
    <property type="component" value="Unassembled WGS sequence"/>
</dbReference>
<dbReference type="InterPro" id="IPR008255">
    <property type="entry name" value="Pyr_nucl-diS_OxRdtase_2_AS"/>
</dbReference>
<dbReference type="Pfam" id="PF13192">
    <property type="entry name" value="Thioredoxin_3"/>
    <property type="match status" value="1"/>
</dbReference>
<dbReference type="GO" id="GO:0005829">
    <property type="term" value="C:cytosol"/>
    <property type="evidence" value="ECO:0007669"/>
    <property type="project" value="UniProtKB-ARBA"/>
</dbReference>
<dbReference type="InterPro" id="IPR044142">
    <property type="entry name" value="AhpF_NTD_N"/>
</dbReference>
<reference evidence="15 16" key="1">
    <citation type="submission" date="2017-05" db="EMBL/GenBank/DDBJ databases">
        <title>Acinetobacter populi ANC 5415 (= PBJ7), whole genome shotgun sequencing project.</title>
        <authorList>
            <person name="Nemec A."/>
            <person name="Radolfova-Krizova L."/>
        </authorList>
    </citation>
    <scope>NUCLEOTIDE SEQUENCE [LARGE SCALE GENOMIC DNA]</scope>
    <source>
        <strain evidence="15 16">PBJ7</strain>
    </source>
</reference>
<dbReference type="PRINTS" id="PR00469">
    <property type="entry name" value="PNDRDTASEII"/>
</dbReference>
<evidence type="ECO:0000313" key="15">
    <source>
        <dbReference type="EMBL" id="OUY06969.1"/>
    </source>
</evidence>
<dbReference type="PROSITE" id="PS51354">
    <property type="entry name" value="GLUTAREDOXIN_2"/>
    <property type="match status" value="1"/>
</dbReference>
<feature type="binding site" evidence="11">
    <location>
        <begin position="213"/>
        <end position="228"/>
    </location>
    <ligand>
        <name>FAD</name>
        <dbReference type="ChEBI" id="CHEBI:57692"/>
    </ligand>
</feature>
<dbReference type="InterPro" id="IPR044141">
    <property type="entry name" value="AhpF_NTD_C"/>
</dbReference>
<feature type="binding site" evidence="11">
    <location>
        <begin position="357"/>
        <end position="371"/>
    </location>
    <ligand>
        <name>NAD(+)</name>
        <dbReference type="ChEBI" id="CHEBI:57540"/>
    </ligand>
</feature>
<dbReference type="GO" id="GO:0050660">
    <property type="term" value="F:flavin adenine dinucleotide binding"/>
    <property type="evidence" value="ECO:0007669"/>
    <property type="project" value="InterPro"/>
</dbReference>
<evidence type="ECO:0000256" key="6">
    <source>
        <dbReference type="ARBA" id="ARBA00023002"/>
    </source>
</evidence>
<accession>A0A1Z9YXN0</accession>
<evidence type="ECO:0000256" key="12">
    <source>
        <dbReference type="PIRSR" id="PIRSR000238-2"/>
    </source>
</evidence>
<comment type="function">
    <text evidence="10">Serves to protect the cell against DNA damage by alkyl hydroperoxides. It can use either NADH or NADPH as electron donor for direct reduction of redox dyes or of alkyl hydroperoxides when combined with the AhpC protein.</text>
</comment>
<dbReference type="GO" id="GO:0032991">
    <property type="term" value="C:protein-containing complex"/>
    <property type="evidence" value="ECO:0007669"/>
    <property type="project" value="UniProtKB-ARBA"/>
</dbReference>
<keyword evidence="11" id="KW-0521">NADP</keyword>
<evidence type="ECO:0000259" key="13">
    <source>
        <dbReference type="Pfam" id="PF07992"/>
    </source>
</evidence>
<evidence type="ECO:0000256" key="9">
    <source>
        <dbReference type="ARBA" id="ARBA00023284"/>
    </source>
</evidence>
<dbReference type="AlphaFoldDB" id="A0A1Z9YXN0"/>
<dbReference type="Gene3D" id="3.50.50.60">
    <property type="entry name" value="FAD/NAD(P)-binding domain"/>
    <property type="match status" value="2"/>
</dbReference>
<evidence type="ECO:0000256" key="11">
    <source>
        <dbReference type="PIRSR" id="PIRSR000238-1"/>
    </source>
</evidence>
<dbReference type="OrthoDB" id="9806179at2"/>
<feature type="domain" description="FAD/NAD(P)-binding" evidence="13">
    <location>
        <begin position="212"/>
        <end position="505"/>
    </location>
</feature>
<dbReference type="PROSITE" id="PS00573">
    <property type="entry name" value="PYRIDINE_REDOX_2"/>
    <property type="match status" value="1"/>
</dbReference>
<dbReference type="PIRSF" id="PIRSF000238">
    <property type="entry name" value="AhpF"/>
    <property type="match status" value="1"/>
</dbReference>
<dbReference type="FunFam" id="3.50.50.60:FF:000007">
    <property type="entry name" value="Alkyl hydroperoxide reductase, F subunit"/>
    <property type="match status" value="1"/>
</dbReference>
<evidence type="ECO:0000256" key="7">
    <source>
        <dbReference type="ARBA" id="ARBA00023027"/>
    </source>
</evidence>
<evidence type="ECO:0000256" key="2">
    <source>
        <dbReference type="ARBA" id="ARBA00011738"/>
    </source>
</evidence>
<dbReference type="Pfam" id="PF07992">
    <property type="entry name" value="Pyr_redox_2"/>
    <property type="match status" value="1"/>
</dbReference>
<dbReference type="GO" id="GO:0016668">
    <property type="term" value="F:oxidoreductase activity, acting on a sulfur group of donors, NAD(P) as acceptor"/>
    <property type="evidence" value="ECO:0007669"/>
    <property type="project" value="UniProtKB-ARBA"/>
</dbReference>
<evidence type="ECO:0000256" key="5">
    <source>
        <dbReference type="ARBA" id="ARBA00022827"/>
    </source>
</evidence>
<feature type="binding site" evidence="11">
    <location>
        <begin position="479"/>
        <end position="489"/>
    </location>
    <ligand>
        <name>FAD</name>
        <dbReference type="ChEBI" id="CHEBI:57692"/>
    </ligand>
</feature>
<dbReference type="InterPro" id="IPR050097">
    <property type="entry name" value="Ferredoxin-NADP_redctase_2"/>
</dbReference>
<dbReference type="InterPro" id="IPR036249">
    <property type="entry name" value="Thioredoxin-like_sf"/>
</dbReference>
<protein>
    <recommendedName>
        <fullName evidence="3">Alkyl hydroperoxide reductase subunit F</fullName>
    </recommendedName>
</protein>
<dbReference type="PRINTS" id="PR00368">
    <property type="entry name" value="FADPNR"/>
</dbReference>
<dbReference type="InterPro" id="IPR012081">
    <property type="entry name" value="Alkyl_hydroperoxide_Rdtase_suF"/>
</dbReference>
<keyword evidence="6" id="KW-0560">Oxidoreductase</keyword>
<feature type="disulfide bond" description="Redox-active" evidence="12">
    <location>
        <begin position="345"/>
        <end position="348"/>
    </location>
</feature>
<dbReference type="EMBL" id="NEXX01000003">
    <property type="protein sequence ID" value="OUY06969.1"/>
    <property type="molecule type" value="Genomic_DNA"/>
</dbReference>
<evidence type="ECO:0000259" key="14">
    <source>
        <dbReference type="Pfam" id="PF13192"/>
    </source>
</evidence>
<dbReference type="InterPro" id="IPR036188">
    <property type="entry name" value="FAD/NAD-bd_sf"/>
</dbReference>
<keyword evidence="9 12" id="KW-0676">Redox-active center</keyword>
<comment type="caution">
    <text evidence="15">The sequence shown here is derived from an EMBL/GenBank/DDBJ whole genome shotgun (WGS) entry which is preliminary data.</text>
</comment>
<evidence type="ECO:0000256" key="1">
    <source>
        <dbReference type="ARBA" id="ARBA00009333"/>
    </source>
</evidence>
<feature type="domain" description="Thioredoxin-like fold" evidence="14">
    <location>
        <begin position="119"/>
        <end position="194"/>
    </location>
</feature>
<evidence type="ECO:0000256" key="10">
    <source>
        <dbReference type="ARBA" id="ARBA00024806"/>
    </source>
</evidence>
<dbReference type="RefSeq" id="WP_087620572.1">
    <property type="nucleotide sequence ID" value="NZ_NEXX01000003.1"/>
</dbReference>
<dbReference type="SUPFAM" id="SSF52833">
    <property type="entry name" value="Thioredoxin-like"/>
    <property type="match status" value="2"/>
</dbReference>
<comment type="subunit">
    <text evidence="2">Homodimer.</text>
</comment>
<keyword evidence="5 11" id="KW-0274">FAD</keyword>
<dbReference type="InterPro" id="IPR023753">
    <property type="entry name" value="FAD/NAD-binding_dom"/>
</dbReference>
<dbReference type="SUPFAM" id="SSF51905">
    <property type="entry name" value="FAD/NAD(P)-binding domain"/>
    <property type="match status" value="1"/>
</dbReference>
<comment type="cofactor">
    <cofactor evidence="11">
        <name>FAD</name>
        <dbReference type="ChEBI" id="CHEBI:57692"/>
    </cofactor>
    <text evidence="11">Binds 1 FAD per subunit.</text>
</comment>
<dbReference type="GO" id="GO:0102039">
    <property type="term" value="F:NADH-dependent peroxiredoxin activity"/>
    <property type="evidence" value="ECO:0007669"/>
    <property type="project" value="InterPro"/>
</dbReference>
<dbReference type="GO" id="GO:0000302">
    <property type="term" value="P:response to reactive oxygen species"/>
    <property type="evidence" value="ECO:0007669"/>
    <property type="project" value="InterPro"/>
</dbReference>
<organism evidence="15 16">
    <name type="scientific">Acinetobacter populi</name>
    <dbReference type="NCBI Taxonomy" id="1582270"/>
    <lineage>
        <taxon>Bacteria</taxon>
        <taxon>Pseudomonadati</taxon>
        <taxon>Pseudomonadota</taxon>
        <taxon>Gammaproteobacteria</taxon>
        <taxon>Moraxellales</taxon>
        <taxon>Moraxellaceae</taxon>
        <taxon>Acinetobacter</taxon>
    </lineage>
</organism>
<gene>
    <name evidence="15" type="ORF">CAP51_09745</name>
</gene>
<dbReference type="NCBIfam" id="TIGR03140">
    <property type="entry name" value="AhpF"/>
    <property type="match status" value="1"/>
</dbReference>
<keyword evidence="8 12" id="KW-1015">Disulfide bond</keyword>
<proteinExistence type="inferred from homology"/>
<keyword evidence="7 11" id="KW-0520">NAD</keyword>
<evidence type="ECO:0000256" key="8">
    <source>
        <dbReference type="ARBA" id="ARBA00023157"/>
    </source>
</evidence>
<dbReference type="CDD" id="cd03026">
    <property type="entry name" value="AhpF_NTD_C"/>
    <property type="match status" value="1"/>
</dbReference>
<sequence>MLDQNVKTQLKAYLERLESPIEIIASLDDSDKSAQVKELVGEMAELSNQVTARYDGTHHRRPSFGIAKAGEQPRVFFAGLPMGHEFTSLILALLQTSGYAPKVSDEILTQIKGLDLTANFDVFVSLTCHNCPDVVQALNLIAIYNPNTTTTMVEGGFFKEEVEERKIMAVPMVFQDNEHFGQGRMTIEEIVAKLDSNSAEKEAAKINAKDAFDVLIVGGGPAGGTAAIYAARKGIKTGIVAERFGGQVMDTMDIENFTTVQKTVGPKFGEDLEAHVRAYGVDIMNLQKVNKITGADQTANGLVELELENGAKLESKAVILSTGARWRKMGVPGEVEYATRGVAYCPHCDGPLFKGKRVAVIGGGNSGVEAAIDLAGIVEHVTLFEFDTKLRADQVLQDKLHSLPNTTVIMNALSTEVVGDGSQVTGLKYKDRATDEEHLVELAGIFVQIGLLPNTDFLKDSAVELTNRGEIVINERNETNVQGVFAAGDCTTVPYKQIIIATGEGAKASLSAFDYLIRSGQ</sequence>
<evidence type="ECO:0000256" key="4">
    <source>
        <dbReference type="ARBA" id="ARBA00022630"/>
    </source>
</evidence>
<comment type="similarity">
    <text evidence="1">Belongs to the class-II pyridine nucleotide-disulfide oxidoreductase family.</text>
</comment>
<evidence type="ECO:0000313" key="16">
    <source>
        <dbReference type="Proteomes" id="UP000196536"/>
    </source>
</evidence>